<dbReference type="SUPFAM" id="SSF48498">
    <property type="entry name" value="Tetracyclin repressor-like, C-terminal domain"/>
    <property type="match status" value="1"/>
</dbReference>
<dbReference type="InterPro" id="IPR009057">
    <property type="entry name" value="Homeodomain-like_sf"/>
</dbReference>
<evidence type="ECO:0000256" key="2">
    <source>
        <dbReference type="PROSITE-ProRule" id="PRU00335"/>
    </source>
</evidence>
<feature type="domain" description="HTH tetR-type" evidence="3">
    <location>
        <begin position="15"/>
        <end position="75"/>
    </location>
</feature>
<feature type="DNA-binding region" description="H-T-H motif" evidence="2">
    <location>
        <begin position="243"/>
        <end position="262"/>
    </location>
</feature>
<dbReference type="RefSeq" id="WP_301159413.1">
    <property type="nucleotide sequence ID" value="NZ_JAUHQB010000001.1"/>
</dbReference>
<dbReference type="InterPro" id="IPR036271">
    <property type="entry name" value="Tet_transcr_reg_TetR-rel_C_sf"/>
</dbReference>
<dbReference type="PANTHER" id="PTHR30055">
    <property type="entry name" value="HTH-TYPE TRANSCRIPTIONAL REGULATOR RUTR"/>
    <property type="match status" value="1"/>
</dbReference>
<keyword evidence="1 2" id="KW-0238">DNA-binding</keyword>
<comment type="caution">
    <text evidence="4">The sequence shown here is derived from an EMBL/GenBank/DDBJ whole genome shotgun (WGS) entry which is preliminary data.</text>
</comment>
<name>A0AB35MEQ8_9MICO</name>
<evidence type="ECO:0000313" key="4">
    <source>
        <dbReference type="EMBL" id="MDN4482223.1"/>
    </source>
</evidence>
<sequence>MSGAEAPAPPRRRPRDRRQSIEAAAAAAFAERGYHRVAMQDVADAVGITAAALYRHFANKYDLFSSVAMGLVQGLHEAADEVPTPAERTPDDARREIDALLEAWTVATLGMRTTGGIYRWESRYLHDDDRRALRDEFAALRERLGGPVGVLRPELDAETLDLVCRAALSAIASVTMHRTAMPGAALRALLERAAGDALACAVDPVPAVASRAAEPPSPPRRRRDQLAQAGIALFGERGYHDVTIEDIAGVVGLTPSGVYRHFAGKAEILRTACERAAAVLDAAAEEALGGDEPLESLRVLERAYIAFAVDDRDLMDVYTADVGALDAEDQRRLRRLQREHVDDWVELLGAVRPDLEPREARTRVHAGLNVVADLAVALRHRPAADTKAWIRPMLEAVLGV</sequence>
<evidence type="ECO:0000259" key="3">
    <source>
        <dbReference type="PROSITE" id="PS50977"/>
    </source>
</evidence>
<proteinExistence type="predicted"/>
<dbReference type="InterPro" id="IPR050109">
    <property type="entry name" value="HTH-type_TetR-like_transc_reg"/>
</dbReference>
<dbReference type="GO" id="GO:0003700">
    <property type="term" value="F:DNA-binding transcription factor activity"/>
    <property type="evidence" value="ECO:0007669"/>
    <property type="project" value="TreeGrafter"/>
</dbReference>
<dbReference type="InterPro" id="IPR001647">
    <property type="entry name" value="HTH_TetR"/>
</dbReference>
<feature type="domain" description="HTH tetR-type" evidence="3">
    <location>
        <begin position="220"/>
        <end position="280"/>
    </location>
</feature>
<feature type="DNA-binding region" description="H-T-H motif" evidence="2">
    <location>
        <begin position="38"/>
        <end position="57"/>
    </location>
</feature>
<gene>
    <name evidence="4" type="ORF">QQ002_01560</name>
</gene>
<dbReference type="PANTHER" id="PTHR30055:SF226">
    <property type="entry name" value="HTH-TYPE TRANSCRIPTIONAL REGULATOR PKSA"/>
    <property type="match status" value="1"/>
</dbReference>
<protein>
    <submittedName>
        <fullName evidence="4">Helix-turn-helix domain-containing protein</fullName>
    </submittedName>
</protein>
<dbReference type="EMBL" id="JAUHQB010000001">
    <property type="protein sequence ID" value="MDN4482223.1"/>
    <property type="molecule type" value="Genomic_DNA"/>
</dbReference>
<dbReference type="PROSITE" id="PS50977">
    <property type="entry name" value="HTH_TETR_2"/>
    <property type="match status" value="2"/>
</dbReference>
<dbReference type="AlphaFoldDB" id="A0AB35MEQ8"/>
<evidence type="ECO:0000313" key="5">
    <source>
        <dbReference type="Proteomes" id="UP001172756"/>
    </source>
</evidence>
<dbReference type="Gene3D" id="1.10.357.10">
    <property type="entry name" value="Tetracycline Repressor, domain 2"/>
    <property type="match status" value="2"/>
</dbReference>
<accession>A0AB35MEQ8</accession>
<evidence type="ECO:0000256" key="1">
    <source>
        <dbReference type="ARBA" id="ARBA00023125"/>
    </source>
</evidence>
<reference evidence="4 5" key="1">
    <citation type="submission" date="2023-06" db="EMBL/GenBank/DDBJ databases">
        <title>SYSU T0a273.</title>
        <authorList>
            <person name="Gao L."/>
            <person name="Fang B.-Z."/>
            <person name="Li W.-J."/>
        </authorList>
    </citation>
    <scope>NUCLEOTIDE SEQUENCE [LARGE SCALE GENOMIC DNA]</scope>
    <source>
        <strain evidence="4 5">SYSU T0a273</strain>
    </source>
</reference>
<organism evidence="4 5">
    <name type="scientific">Demequina lignilytica</name>
    <dbReference type="NCBI Taxonomy" id="3051663"/>
    <lineage>
        <taxon>Bacteria</taxon>
        <taxon>Bacillati</taxon>
        <taxon>Actinomycetota</taxon>
        <taxon>Actinomycetes</taxon>
        <taxon>Micrococcales</taxon>
        <taxon>Demequinaceae</taxon>
        <taxon>Demequina</taxon>
    </lineage>
</organism>
<dbReference type="PRINTS" id="PR00455">
    <property type="entry name" value="HTHTETR"/>
</dbReference>
<dbReference type="SUPFAM" id="SSF46689">
    <property type="entry name" value="Homeodomain-like"/>
    <property type="match status" value="2"/>
</dbReference>
<dbReference type="Gene3D" id="1.10.10.60">
    <property type="entry name" value="Homeodomain-like"/>
    <property type="match status" value="2"/>
</dbReference>
<dbReference type="Pfam" id="PF00440">
    <property type="entry name" value="TetR_N"/>
    <property type="match status" value="2"/>
</dbReference>
<dbReference type="GO" id="GO:0000976">
    <property type="term" value="F:transcription cis-regulatory region binding"/>
    <property type="evidence" value="ECO:0007669"/>
    <property type="project" value="TreeGrafter"/>
</dbReference>
<dbReference type="Proteomes" id="UP001172756">
    <property type="component" value="Unassembled WGS sequence"/>
</dbReference>